<feature type="transmembrane region" description="Helical" evidence="2">
    <location>
        <begin position="66"/>
        <end position="87"/>
    </location>
</feature>
<proteinExistence type="predicted"/>
<name>A0A0D1KMS1_BACIU</name>
<dbReference type="PATRIC" id="fig|1423.173.peg.4948"/>
<sequence length="375" mass="43595">MEDREEFNEKSIDSRRFLVPSDVDSFSQAKFGNYFFSTGRLVAVIAMALFVLLVFLFKLVNGDVAGAFKFLVVAVLIIGIVSYFFIFKLSYWKKPLSEWLTNKDSTPYAIWRIADIVETEYGAEAVNELQSGGRVTSFVVVQIKYGSLGGFGDLVEADKIFVDEMTRWHEELLKNKFEFIRIERDAEEGYKDKFNNLFGHTTTFQEKEQQDIYAHWIRSMNDAAVKASRIPMITYVIYKEGIYKEGEFAESVYNMLKGFFNNKMFSKKTVLKREDAVREVIGEHLGVDVLRVQPSGMKRVKLDDYFTVREVLDEDGNEIFIDLLEEIEDVKDDEILYANRTKQNENPDEIDLELEVDEEEDEDISTDYQTKEERQ</sequence>
<evidence type="ECO:0000313" key="3">
    <source>
        <dbReference type="EMBL" id="KIU04491.1"/>
    </source>
</evidence>
<feature type="compositionally biased region" description="Acidic residues" evidence="1">
    <location>
        <begin position="346"/>
        <end position="365"/>
    </location>
</feature>
<reference evidence="3 4" key="1">
    <citation type="submission" date="2014-12" db="EMBL/GenBank/DDBJ databases">
        <title>Comparative genome analysis of Bacillus coagulans HM-08, Clostridium butyricum HM-68, Bacillus subtilis HM-66 and Bacillus licheniformis BL-09.</title>
        <authorList>
            <person name="Zhang H."/>
        </authorList>
    </citation>
    <scope>NUCLEOTIDE SEQUENCE [LARGE SCALE GENOMIC DNA]</scope>
    <source>
        <strain evidence="3 4">HM-66</strain>
    </source>
</reference>
<keyword evidence="2" id="KW-1133">Transmembrane helix</keyword>
<gene>
    <name evidence="3" type="ORF">SC09_contig8orf00147</name>
</gene>
<dbReference type="AlphaFoldDB" id="A0A0D1KMS1"/>
<comment type="caution">
    <text evidence="3">The sequence shown here is derived from an EMBL/GenBank/DDBJ whole genome shotgun (WGS) entry which is preliminary data.</text>
</comment>
<protein>
    <submittedName>
        <fullName evidence="3">Uncharacterized protein</fullName>
    </submittedName>
</protein>
<feature type="transmembrane region" description="Helical" evidence="2">
    <location>
        <begin position="41"/>
        <end position="60"/>
    </location>
</feature>
<evidence type="ECO:0000313" key="4">
    <source>
        <dbReference type="Proteomes" id="UP000032247"/>
    </source>
</evidence>
<evidence type="ECO:0000256" key="2">
    <source>
        <dbReference type="SAM" id="Phobius"/>
    </source>
</evidence>
<dbReference type="Proteomes" id="UP000032247">
    <property type="component" value="Unassembled WGS sequence"/>
</dbReference>
<accession>A0A0D1KMS1</accession>
<keyword evidence="2" id="KW-0812">Transmembrane</keyword>
<feature type="region of interest" description="Disordered" evidence="1">
    <location>
        <begin position="339"/>
        <end position="375"/>
    </location>
</feature>
<dbReference type="EMBL" id="JXBC01000014">
    <property type="protein sequence ID" value="KIU04491.1"/>
    <property type="molecule type" value="Genomic_DNA"/>
</dbReference>
<evidence type="ECO:0000256" key="1">
    <source>
        <dbReference type="SAM" id="MobiDB-lite"/>
    </source>
</evidence>
<keyword evidence="2" id="KW-0472">Membrane</keyword>
<organism evidence="3 4">
    <name type="scientific">Bacillus subtilis</name>
    <dbReference type="NCBI Taxonomy" id="1423"/>
    <lineage>
        <taxon>Bacteria</taxon>
        <taxon>Bacillati</taxon>
        <taxon>Bacillota</taxon>
        <taxon>Bacilli</taxon>
        <taxon>Bacillales</taxon>
        <taxon>Bacillaceae</taxon>
        <taxon>Bacillus</taxon>
    </lineage>
</organism>